<name>A0AAQ1P124_LEPIR</name>
<protein>
    <submittedName>
        <fullName evidence="1">Uncharacterized protein</fullName>
    </submittedName>
</protein>
<gene>
    <name evidence="1" type="ORF">LMANV2_730010</name>
</gene>
<comment type="caution">
    <text evidence="1">The sequence shown here is derived from an EMBL/GenBank/DDBJ whole genome shotgun (WGS) entry which is preliminary data.</text>
</comment>
<dbReference type="Proteomes" id="UP000234460">
    <property type="component" value="Chromosome LMANV2"/>
</dbReference>
<accession>A0AAQ1P124</accession>
<reference evidence="1 2" key="1">
    <citation type="submission" date="2017-11" db="EMBL/GenBank/DDBJ databases">
        <authorList>
            <person name="Lechat P."/>
        </authorList>
    </citation>
    <scope>NUCLEOTIDE SEQUENCE [LARGE SCALE GENOMIC DNA]</scope>
    <source>
        <strain evidence="1">L495</strain>
    </source>
</reference>
<sequence>MRNFFFSTLFFLSFFVFYCNFDPKDPLNLNALENDGIRCGISIEVYAHTCTKENPNFETSKNLCIFILDDIGKQCGF</sequence>
<proteinExistence type="predicted"/>
<organism evidence="1 2">
    <name type="scientific">Leptospira interrogans serovar Manilae</name>
    <dbReference type="NCBI Taxonomy" id="214675"/>
    <lineage>
        <taxon>Bacteria</taxon>
        <taxon>Pseudomonadati</taxon>
        <taxon>Spirochaetota</taxon>
        <taxon>Spirochaetia</taxon>
        <taxon>Leptospirales</taxon>
        <taxon>Leptospiraceae</taxon>
        <taxon>Leptospira</taxon>
    </lineage>
</organism>
<evidence type="ECO:0000313" key="2">
    <source>
        <dbReference type="Proteomes" id="UP000234460"/>
    </source>
</evidence>
<dbReference type="EMBL" id="OEJX01000071">
    <property type="protein sequence ID" value="SOR63563.1"/>
    <property type="molecule type" value="Genomic_DNA"/>
</dbReference>
<dbReference type="AlphaFoldDB" id="A0AAQ1P124"/>
<evidence type="ECO:0000313" key="1">
    <source>
        <dbReference type="EMBL" id="SOR63563.1"/>
    </source>
</evidence>